<organism evidence="2 3">
    <name type="scientific">Hymenoscyphus albidus</name>
    <dbReference type="NCBI Taxonomy" id="595503"/>
    <lineage>
        <taxon>Eukaryota</taxon>
        <taxon>Fungi</taxon>
        <taxon>Dikarya</taxon>
        <taxon>Ascomycota</taxon>
        <taxon>Pezizomycotina</taxon>
        <taxon>Leotiomycetes</taxon>
        <taxon>Helotiales</taxon>
        <taxon>Helotiaceae</taxon>
        <taxon>Hymenoscyphus</taxon>
    </lineage>
</organism>
<evidence type="ECO:0000313" key="2">
    <source>
        <dbReference type="EMBL" id="CAG8982844.1"/>
    </source>
</evidence>
<dbReference type="PANTHER" id="PTHR43283:SF3">
    <property type="entry name" value="BETA-LACTAMASE FAMILY PROTEIN (AFU_ORTHOLOGUE AFUA_5G07500)"/>
    <property type="match status" value="1"/>
</dbReference>
<reference evidence="2" key="1">
    <citation type="submission" date="2021-07" db="EMBL/GenBank/DDBJ databases">
        <authorList>
            <person name="Durling M."/>
        </authorList>
    </citation>
    <scope>NUCLEOTIDE SEQUENCE</scope>
</reference>
<comment type="caution">
    <text evidence="2">The sequence shown here is derived from an EMBL/GenBank/DDBJ whole genome shotgun (WGS) entry which is preliminary data.</text>
</comment>
<protein>
    <recommendedName>
        <fullName evidence="1">Beta-lactamase-related domain-containing protein</fullName>
    </recommendedName>
</protein>
<feature type="domain" description="Beta-lactamase-related" evidence="1">
    <location>
        <begin position="19"/>
        <end position="333"/>
    </location>
</feature>
<dbReference type="EMBL" id="CAJVRM010000685">
    <property type="protein sequence ID" value="CAG8982844.1"/>
    <property type="molecule type" value="Genomic_DNA"/>
</dbReference>
<gene>
    <name evidence="2" type="ORF">HYALB_00006654</name>
</gene>
<accession>A0A9N9QC71</accession>
<name>A0A9N9QC71_9HELO</name>
<dbReference type="Proteomes" id="UP000701801">
    <property type="component" value="Unassembled WGS sequence"/>
</dbReference>
<dbReference type="InterPro" id="IPR001466">
    <property type="entry name" value="Beta-lactam-related"/>
</dbReference>
<proteinExistence type="predicted"/>
<keyword evidence="3" id="KW-1185">Reference proteome</keyword>
<evidence type="ECO:0000259" key="1">
    <source>
        <dbReference type="Pfam" id="PF00144"/>
    </source>
</evidence>
<dbReference type="Gene3D" id="3.40.710.10">
    <property type="entry name" value="DD-peptidase/beta-lactamase superfamily"/>
    <property type="match status" value="1"/>
</dbReference>
<dbReference type="InterPro" id="IPR012338">
    <property type="entry name" value="Beta-lactam/transpept-like"/>
</dbReference>
<sequence length="503" mass="56136">MMEKKLGQLQPLMQELFELSNSPGLSVGVLHQGALLMTAHFGRLRASQPNPPNDDTLYTVASITKLMTAGVVSNLVAQGLLDWDTPIREYLPEFGEREDIIGQEATVTDFLANRSELLPKLACHIPAIGQFRNSFIYSTWGYGLVTSAIERVMGKPFSACVEEYIFQPLGMHRSTTNIPQIENVAFKDWVGNDGVAHEFPWSLDRGWSDETGFAGAVAARSSMKELNNVDHTLGSPFKYTRRLLYPHIGVGTASPEKQGYCLGTYRMQLPGDISTASYNALLLQQKNSRIFGKSHAGRIIFHQIATFTGYNESMLLDPLSHTAVVVLVNSLPSFDITDILGKLLLGAILGEEDPTNFTSLARSVKDVNKVHYEVYAAGLNKKKSNVALTFPLTHYEGEYWNKDRIICYQVHVHGEDQIRINVKGSTLTNYILRSWGGDPFVLLPDREKELSQSMWPFTSLKTRMFKFNCGSLSVLSFTWHQDITPGSTPETFTKDNLELTAKL</sequence>
<dbReference type="Pfam" id="PF00144">
    <property type="entry name" value="Beta-lactamase"/>
    <property type="match status" value="1"/>
</dbReference>
<evidence type="ECO:0000313" key="3">
    <source>
        <dbReference type="Proteomes" id="UP000701801"/>
    </source>
</evidence>
<dbReference type="AlphaFoldDB" id="A0A9N9QC71"/>
<dbReference type="SUPFAM" id="SSF56601">
    <property type="entry name" value="beta-lactamase/transpeptidase-like"/>
    <property type="match status" value="1"/>
</dbReference>
<dbReference type="PANTHER" id="PTHR43283">
    <property type="entry name" value="BETA-LACTAMASE-RELATED"/>
    <property type="match status" value="1"/>
</dbReference>
<dbReference type="InterPro" id="IPR050789">
    <property type="entry name" value="Diverse_Enzym_Activities"/>
</dbReference>
<dbReference type="OrthoDB" id="5946976at2759"/>